<accession>A0A9P8Y0J0</accession>
<proteinExistence type="predicted"/>
<dbReference type="GeneID" id="70188755"/>
<keyword evidence="3" id="KW-1185">Reference proteome</keyword>
<dbReference type="EMBL" id="JAGTJQ010000008">
    <property type="protein sequence ID" value="KAH7026285.1"/>
    <property type="molecule type" value="Genomic_DNA"/>
</dbReference>
<sequence length="517" mass="57789">MEPPPKRVKADGPHHTSDNNVGDNHDIPQGPAKRGGRPRGNWDVSGRYSLKCTSRYQPVDATDYTLDLYYEHDSPHTCMLFGFFEFPNLGLSRGVMRLCPRHVLDDTAQQEGAWPRLYTTDFDAACVLAEGVRPSSKSKEWFMRWRAEHVADGATRVVGGYERAQSQFIFKRDTATGLIHVTFAIVHESKHLLYEGSQLPNNPEAAQSAQDGGGPSRPASNQPGAVARVQADWQRLFDPGWEVRMLSDTDIEEERLGDYVASKGHNHWERPKTGAMIYARNKPGPNPGFRAGEDMSSKLIEERPAWAWDVTGKYHVTSPEFDAIVNGPDFSSPGGPGEHQHTPPADFQMTIWLENNRWHSKVGRQLWAEFTFGESKGAMRFCPGSVAKELARSDKLDMQSFEDACILESGVWPGAAQDEKGEIEWGMRWRGYNPCMGLLDGDSGKMTTIKFTCSPDGQLSFSGTLMYGVEKIMLIGQKHGPDGAERSGQAVTVTKAWRQYLPRAISLLDYMDFEEPE</sequence>
<feature type="compositionally biased region" description="Basic and acidic residues" evidence="1">
    <location>
        <begin position="1"/>
        <end position="17"/>
    </location>
</feature>
<feature type="region of interest" description="Disordered" evidence="1">
    <location>
        <begin position="197"/>
        <end position="225"/>
    </location>
</feature>
<evidence type="ECO:0000256" key="1">
    <source>
        <dbReference type="SAM" id="MobiDB-lite"/>
    </source>
</evidence>
<evidence type="ECO:0000313" key="3">
    <source>
        <dbReference type="Proteomes" id="UP000756346"/>
    </source>
</evidence>
<gene>
    <name evidence="2" type="ORF">B0I36DRAFT_365872</name>
</gene>
<reference evidence="2" key="1">
    <citation type="journal article" date="2021" name="Nat. Commun.">
        <title>Genetic determinants of endophytism in the Arabidopsis root mycobiome.</title>
        <authorList>
            <person name="Mesny F."/>
            <person name="Miyauchi S."/>
            <person name="Thiergart T."/>
            <person name="Pickel B."/>
            <person name="Atanasova L."/>
            <person name="Karlsson M."/>
            <person name="Huettel B."/>
            <person name="Barry K.W."/>
            <person name="Haridas S."/>
            <person name="Chen C."/>
            <person name="Bauer D."/>
            <person name="Andreopoulos W."/>
            <person name="Pangilinan J."/>
            <person name="LaButti K."/>
            <person name="Riley R."/>
            <person name="Lipzen A."/>
            <person name="Clum A."/>
            <person name="Drula E."/>
            <person name="Henrissat B."/>
            <person name="Kohler A."/>
            <person name="Grigoriev I.V."/>
            <person name="Martin F.M."/>
            <person name="Hacquard S."/>
        </authorList>
    </citation>
    <scope>NUCLEOTIDE SEQUENCE</scope>
    <source>
        <strain evidence="2">MPI-CAGE-CH-0230</strain>
    </source>
</reference>
<dbReference type="RefSeq" id="XP_046009502.1">
    <property type="nucleotide sequence ID" value="XM_046159209.1"/>
</dbReference>
<dbReference type="OrthoDB" id="3531740at2759"/>
<protein>
    <submittedName>
        <fullName evidence="2">Uncharacterized protein</fullName>
    </submittedName>
</protein>
<feature type="region of interest" description="Disordered" evidence="1">
    <location>
        <begin position="1"/>
        <end position="42"/>
    </location>
</feature>
<name>A0A9P8Y0J0_9PEZI</name>
<dbReference type="AlphaFoldDB" id="A0A9P8Y0J0"/>
<evidence type="ECO:0000313" key="2">
    <source>
        <dbReference type="EMBL" id="KAH7026285.1"/>
    </source>
</evidence>
<organism evidence="2 3">
    <name type="scientific">Microdochium trichocladiopsis</name>
    <dbReference type="NCBI Taxonomy" id="1682393"/>
    <lineage>
        <taxon>Eukaryota</taxon>
        <taxon>Fungi</taxon>
        <taxon>Dikarya</taxon>
        <taxon>Ascomycota</taxon>
        <taxon>Pezizomycotina</taxon>
        <taxon>Sordariomycetes</taxon>
        <taxon>Xylariomycetidae</taxon>
        <taxon>Xylariales</taxon>
        <taxon>Microdochiaceae</taxon>
        <taxon>Microdochium</taxon>
    </lineage>
</organism>
<dbReference type="Proteomes" id="UP000756346">
    <property type="component" value="Unassembled WGS sequence"/>
</dbReference>
<comment type="caution">
    <text evidence="2">The sequence shown here is derived from an EMBL/GenBank/DDBJ whole genome shotgun (WGS) entry which is preliminary data.</text>
</comment>
<feature type="compositionally biased region" description="Polar residues" evidence="1">
    <location>
        <begin position="198"/>
        <end position="210"/>
    </location>
</feature>